<feature type="signal peptide" evidence="1">
    <location>
        <begin position="1"/>
        <end position="26"/>
    </location>
</feature>
<dbReference type="EMBL" id="FRAS01000040">
    <property type="protein sequence ID" value="SHM19349.1"/>
    <property type="molecule type" value="Genomic_DNA"/>
</dbReference>
<dbReference type="AlphaFoldDB" id="A0A1M7GU32"/>
<evidence type="ECO:0000256" key="1">
    <source>
        <dbReference type="SAM" id="SignalP"/>
    </source>
</evidence>
<protein>
    <recommendedName>
        <fullName evidence="4">DUF4249 domain-containing protein</fullName>
    </recommendedName>
</protein>
<evidence type="ECO:0000313" key="2">
    <source>
        <dbReference type="EMBL" id="SHM19349.1"/>
    </source>
</evidence>
<dbReference type="InterPro" id="IPR025345">
    <property type="entry name" value="DUF4249"/>
</dbReference>
<evidence type="ECO:0000313" key="3">
    <source>
        <dbReference type="Proteomes" id="UP000183947"/>
    </source>
</evidence>
<keyword evidence="3" id="KW-1185">Reference proteome</keyword>
<evidence type="ECO:0008006" key="4">
    <source>
        <dbReference type="Google" id="ProtNLM"/>
    </source>
</evidence>
<proteinExistence type="predicted"/>
<name>A0A1M7GU32_9BACT</name>
<gene>
    <name evidence="2" type="ORF">SAMN02746009_04095</name>
</gene>
<accession>A0A1M7GU32</accession>
<dbReference type="Pfam" id="PF14054">
    <property type="entry name" value="DUF4249"/>
    <property type="match status" value="1"/>
</dbReference>
<dbReference type="PROSITE" id="PS51257">
    <property type="entry name" value="PROKAR_LIPOPROTEIN"/>
    <property type="match status" value="1"/>
</dbReference>
<keyword evidence="1" id="KW-0732">Signal</keyword>
<sequence>MVLHPMKKIFPICAAALLALSGCETVVDVDTPPHTPRLALNYTLSNQPATPEYRDFFEIRDLFVSGSQGVLETRQLAGRKDATVQLFDESGQMVEQFRSRARSGYGYYGQDSLYGYYMPTRNFVGVPGRTYTLRASAAGLEPVEATLTMPAVPSIERAEYVGLSTTNNGYSSYSGRLTVSVTDNAASADYYLAYARVLDRAGRYWGEVYRDYNAPGSDGPDINLGRFQLSSADGIYSQYPFSDAGGNGQRLSFAADVQLQYRGSYDPYSPNPTIPDPAFVEVVVSSITPETYRFYQSLLRYYDTDGNPFAEPAPLHSNVRSGYGLFGGASDAVYRIAL</sequence>
<feature type="chain" id="PRO_5012794014" description="DUF4249 domain-containing protein" evidence="1">
    <location>
        <begin position="27"/>
        <end position="338"/>
    </location>
</feature>
<organism evidence="2 3">
    <name type="scientific">Hymenobacter psychrotolerans DSM 18569</name>
    <dbReference type="NCBI Taxonomy" id="1121959"/>
    <lineage>
        <taxon>Bacteria</taxon>
        <taxon>Pseudomonadati</taxon>
        <taxon>Bacteroidota</taxon>
        <taxon>Cytophagia</taxon>
        <taxon>Cytophagales</taxon>
        <taxon>Hymenobacteraceae</taxon>
        <taxon>Hymenobacter</taxon>
    </lineage>
</organism>
<dbReference type="OrthoDB" id="1115009at2"/>
<dbReference type="STRING" id="1121959.SAMN02746009_04095"/>
<dbReference type="Proteomes" id="UP000183947">
    <property type="component" value="Unassembled WGS sequence"/>
</dbReference>
<reference evidence="3" key="1">
    <citation type="submission" date="2016-11" db="EMBL/GenBank/DDBJ databases">
        <authorList>
            <person name="Varghese N."/>
            <person name="Submissions S."/>
        </authorList>
    </citation>
    <scope>NUCLEOTIDE SEQUENCE [LARGE SCALE GENOMIC DNA]</scope>
    <source>
        <strain evidence="3">DSM 18569</strain>
    </source>
</reference>